<feature type="transmembrane region" description="Helical" evidence="2">
    <location>
        <begin position="293"/>
        <end position="312"/>
    </location>
</feature>
<name>A0ABW3FNH4_9PSEU</name>
<feature type="region of interest" description="Disordered" evidence="1">
    <location>
        <begin position="1"/>
        <end position="286"/>
    </location>
</feature>
<protein>
    <recommendedName>
        <fullName evidence="5">Transmembrane protein</fullName>
    </recommendedName>
</protein>
<dbReference type="RefSeq" id="WP_345600996.1">
    <property type="nucleotide sequence ID" value="NZ_BAABLT010000022.1"/>
</dbReference>
<keyword evidence="2" id="KW-1133">Transmembrane helix</keyword>
<keyword evidence="2" id="KW-0812">Transmembrane</keyword>
<feature type="compositionally biased region" description="Low complexity" evidence="1">
    <location>
        <begin position="135"/>
        <end position="148"/>
    </location>
</feature>
<gene>
    <name evidence="3" type="ORF">ACFQ16_01485</name>
</gene>
<evidence type="ECO:0000256" key="2">
    <source>
        <dbReference type="SAM" id="Phobius"/>
    </source>
</evidence>
<feature type="compositionally biased region" description="Basic and acidic residues" evidence="1">
    <location>
        <begin position="170"/>
        <end position="182"/>
    </location>
</feature>
<feature type="compositionally biased region" description="Low complexity" evidence="1">
    <location>
        <begin position="91"/>
        <end position="105"/>
    </location>
</feature>
<evidence type="ECO:0000313" key="4">
    <source>
        <dbReference type="Proteomes" id="UP001597018"/>
    </source>
</evidence>
<dbReference type="Proteomes" id="UP001597018">
    <property type="component" value="Unassembled WGS sequence"/>
</dbReference>
<evidence type="ECO:0008006" key="5">
    <source>
        <dbReference type="Google" id="ProtNLM"/>
    </source>
</evidence>
<keyword evidence="2" id="KW-0472">Membrane</keyword>
<evidence type="ECO:0000256" key="1">
    <source>
        <dbReference type="SAM" id="MobiDB-lite"/>
    </source>
</evidence>
<organism evidence="3 4">
    <name type="scientific">Saccharopolyspora rosea</name>
    <dbReference type="NCBI Taxonomy" id="524884"/>
    <lineage>
        <taxon>Bacteria</taxon>
        <taxon>Bacillati</taxon>
        <taxon>Actinomycetota</taxon>
        <taxon>Actinomycetes</taxon>
        <taxon>Pseudonocardiales</taxon>
        <taxon>Pseudonocardiaceae</taxon>
        <taxon>Saccharopolyspora</taxon>
    </lineage>
</organism>
<feature type="compositionally biased region" description="Acidic residues" evidence="1">
    <location>
        <begin position="209"/>
        <end position="284"/>
    </location>
</feature>
<proteinExistence type="predicted"/>
<evidence type="ECO:0000313" key="3">
    <source>
        <dbReference type="EMBL" id="MFD0918404.1"/>
    </source>
</evidence>
<feature type="transmembrane region" description="Helical" evidence="2">
    <location>
        <begin position="352"/>
        <end position="372"/>
    </location>
</feature>
<sequence length="374" mass="40354">MSRDSGAEQPTQRTVAELLAEYGGSSQRNTRRRRRRAEDPSETAPQAIIDRVLSDSGKLRPVQPDEEPPQRRGHRQGPQGSGAPQPPAAPEQPTTQVPVPADAQQPEPPAAPEPQRDAAEAPEQPGTNYWAQRFASASPPAQSASPQAKPTTPTDDPEATVRQPALPQAEPRRGDGETEQLPRVRPQAGPPASEEGTEVLPYPQTAPTEADEQGEPADPYDVEPYSAEDDYGEDEYNEDEYGGDEYGGDEYADDYGEDDFAADDDYDPELPAGLDDEDYADDEAAERSPGREWGILAVQGVVGLLAGGLVWFGFRYLWMFNSIAALIAALVVTGALVLVARKVLRTDDLQTILLAVLVGLACTVSPVALMMLSR</sequence>
<feature type="transmembrane region" description="Helical" evidence="2">
    <location>
        <begin position="318"/>
        <end position="340"/>
    </location>
</feature>
<reference evidence="4" key="1">
    <citation type="journal article" date="2019" name="Int. J. Syst. Evol. Microbiol.">
        <title>The Global Catalogue of Microorganisms (GCM) 10K type strain sequencing project: providing services to taxonomists for standard genome sequencing and annotation.</title>
        <authorList>
            <consortium name="The Broad Institute Genomics Platform"/>
            <consortium name="The Broad Institute Genome Sequencing Center for Infectious Disease"/>
            <person name="Wu L."/>
            <person name="Ma J."/>
        </authorList>
    </citation>
    <scope>NUCLEOTIDE SEQUENCE [LARGE SCALE GENOMIC DNA]</scope>
    <source>
        <strain evidence="4">CCUG 56401</strain>
    </source>
</reference>
<dbReference type="EMBL" id="JBHTIW010000001">
    <property type="protein sequence ID" value="MFD0918404.1"/>
    <property type="molecule type" value="Genomic_DNA"/>
</dbReference>
<accession>A0ABW3FNH4</accession>
<comment type="caution">
    <text evidence="3">The sequence shown here is derived from an EMBL/GenBank/DDBJ whole genome shotgun (WGS) entry which is preliminary data.</text>
</comment>
<keyword evidence="4" id="KW-1185">Reference proteome</keyword>